<accession>A0ABV8LW51</accession>
<dbReference type="Proteomes" id="UP001595816">
    <property type="component" value="Unassembled WGS sequence"/>
</dbReference>
<dbReference type="InterPro" id="IPR011059">
    <property type="entry name" value="Metal-dep_hydrolase_composite"/>
</dbReference>
<dbReference type="EMBL" id="JBHSAY010000020">
    <property type="protein sequence ID" value="MFC4135272.1"/>
    <property type="molecule type" value="Genomic_DNA"/>
</dbReference>
<proteinExistence type="predicted"/>
<dbReference type="Pfam" id="PF01979">
    <property type="entry name" value="Amidohydro_1"/>
    <property type="match status" value="1"/>
</dbReference>
<dbReference type="SUPFAM" id="SSF51556">
    <property type="entry name" value="Metallo-dependent hydrolases"/>
    <property type="match status" value="1"/>
</dbReference>
<sequence length="432" mass="45681">MDEPAPTPYAPPATGSVTVYRGATLIDGTENAPRPRTTVVVDGETITRVGPDEQVETPEGAQVVDLAGRFVVPGLIDSHQHLATPPNRPVAEAALRRQLYSGITAIRDMADDLRQVGDLARATRVGEIAGPDIHYAALMAGPGFFDDPRTWQVSQGETPGQVPWMQAIDESTDLPLAVAMARGTHATAIKVYADLPGHTVAAIVAEARRQGIMVWAHAAVFPASPAEVVAAGVDAVSHVTLLAQQTADEPLSSYKTKPVLDLDRLARDGDPRLDALYATMREHGTILDATAGMWLWLADQAEDTEGKERALANDRLSAKLTGDAFRAGVPISTGTDYETEPSQPLPALHSELAYLVKRCGIPAADVIRSATAIGAASLGAADVMGTVEAGKLADFVVLAADPIADIDNLGRVVCTVKRGRRFDRAEYEGAPA</sequence>
<reference evidence="3" key="1">
    <citation type="journal article" date="2019" name="Int. J. Syst. Evol. Microbiol.">
        <title>The Global Catalogue of Microorganisms (GCM) 10K type strain sequencing project: providing services to taxonomists for standard genome sequencing and annotation.</title>
        <authorList>
            <consortium name="The Broad Institute Genomics Platform"/>
            <consortium name="The Broad Institute Genome Sequencing Center for Infectious Disease"/>
            <person name="Wu L."/>
            <person name="Ma J."/>
        </authorList>
    </citation>
    <scope>NUCLEOTIDE SEQUENCE [LARGE SCALE GENOMIC DNA]</scope>
    <source>
        <strain evidence="3">CGMCC 4.7289</strain>
    </source>
</reference>
<comment type="caution">
    <text evidence="2">The sequence shown here is derived from an EMBL/GenBank/DDBJ whole genome shotgun (WGS) entry which is preliminary data.</text>
</comment>
<dbReference type="PANTHER" id="PTHR43135:SF3">
    <property type="entry name" value="ALPHA-D-RIBOSE 1-METHYLPHOSPHONATE 5-TRIPHOSPHATE DIPHOSPHATASE"/>
    <property type="match status" value="1"/>
</dbReference>
<evidence type="ECO:0000313" key="3">
    <source>
        <dbReference type="Proteomes" id="UP001595816"/>
    </source>
</evidence>
<dbReference type="PANTHER" id="PTHR43135">
    <property type="entry name" value="ALPHA-D-RIBOSE 1-METHYLPHOSPHONATE 5-TRIPHOSPHATE DIPHOSPHATASE"/>
    <property type="match status" value="1"/>
</dbReference>
<dbReference type="Gene3D" id="3.30.110.90">
    <property type="entry name" value="Amidohydrolase"/>
    <property type="match status" value="1"/>
</dbReference>
<evidence type="ECO:0000259" key="1">
    <source>
        <dbReference type="Pfam" id="PF01979"/>
    </source>
</evidence>
<protein>
    <submittedName>
        <fullName evidence="2">Amidohydrolase family protein</fullName>
    </submittedName>
</protein>
<evidence type="ECO:0000313" key="2">
    <source>
        <dbReference type="EMBL" id="MFC4135272.1"/>
    </source>
</evidence>
<dbReference type="InterPro" id="IPR051781">
    <property type="entry name" value="Metallo-dep_Hydrolase"/>
</dbReference>
<keyword evidence="3" id="KW-1185">Reference proteome</keyword>
<dbReference type="Gene3D" id="2.30.40.10">
    <property type="entry name" value="Urease, subunit C, domain 1"/>
    <property type="match status" value="1"/>
</dbReference>
<name>A0ABV8LW51_9ACTN</name>
<dbReference type="RefSeq" id="WP_253763146.1">
    <property type="nucleotide sequence ID" value="NZ_JAMZDZ010000001.1"/>
</dbReference>
<dbReference type="SUPFAM" id="SSF51338">
    <property type="entry name" value="Composite domain of metallo-dependent hydrolases"/>
    <property type="match status" value="1"/>
</dbReference>
<organism evidence="2 3">
    <name type="scientific">Hamadaea flava</name>
    <dbReference type="NCBI Taxonomy" id="1742688"/>
    <lineage>
        <taxon>Bacteria</taxon>
        <taxon>Bacillati</taxon>
        <taxon>Actinomycetota</taxon>
        <taxon>Actinomycetes</taxon>
        <taxon>Micromonosporales</taxon>
        <taxon>Micromonosporaceae</taxon>
        <taxon>Hamadaea</taxon>
    </lineage>
</organism>
<dbReference type="Gene3D" id="1.20.58.520">
    <property type="entry name" value="Amidohydrolase"/>
    <property type="match status" value="1"/>
</dbReference>
<dbReference type="Gene3D" id="3.40.50.10910">
    <property type="entry name" value="Amidohydrolase"/>
    <property type="match status" value="1"/>
</dbReference>
<dbReference type="InterPro" id="IPR006680">
    <property type="entry name" value="Amidohydro-rel"/>
</dbReference>
<feature type="domain" description="Amidohydrolase-related" evidence="1">
    <location>
        <begin position="70"/>
        <end position="420"/>
    </location>
</feature>
<dbReference type="InterPro" id="IPR032466">
    <property type="entry name" value="Metal_Hydrolase"/>
</dbReference>
<gene>
    <name evidence="2" type="ORF">ACFOZ4_32070</name>
</gene>